<name>A0ABQ9UAV4_SAGOE</name>
<dbReference type="Proteomes" id="UP001266305">
    <property type="component" value="Unassembled WGS sequence"/>
</dbReference>
<keyword evidence="3" id="KW-1185">Reference proteome</keyword>
<proteinExistence type="predicted"/>
<accession>A0ABQ9UAV4</accession>
<dbReference type="EMBL" id="JASSZA010000014">
    <property type="protein sequence ID" value="KAK2094160.1"/>
    <property type="molecule type" value="Genomic_DNA"/>
</dbReference>
<comment type="caution">
    <text evidence="2">The sequence shown here is derived from an EMBL/GenBank/DDBJ whole genome shotgun (WGS) entry which is preliminary data.</text>
</comment>
<evidence type="ECO:0000313" key="3">
    <source>
        <dbReference type="Proteomes" id="UP001266305"/>
    </source>
</evidence>
<feature type="non-terminal residue" evidence="2">
    <location>
        <position position="1"/>
    </location>
</feature>
<reference evidence="2 3" key="1">
    <citation type="submission" date="2023-05" db="EMBL/GenBank/DDBJ databases">
        <title>B98-5 Cell Line De Novo Hybrid Assembly: An Optical Mapping Approach.</title>
        <authorList>
            <person name="Kananen K."/>
            <person name="Auerbach J.A."/>
            <person name="Kautto E."/>
            <person name="Blachly J.S."/>
        </authorList>
    </citation>
    <scope>NUCLEOTIDE SEQUENCE [LARGE SCALE GENOMIC DNA]</scope>
    <source>
        <strain evidence="2">B95-8</strain>
        <tissue evidence="2">Cell line</tissue>
    </source>
</reference>
<feature type="region of interest" description="Disordered" evidence="1">
    <location>
        <begin position="1"/>
        <end position="24"/>
    </location>
</feature>
<evidence type="ECO:0000256" key="1">
    <source>
        <dbReference type="SAM" id="MobiDB-lite"/>
    </source>
</evidence>
<sequence length="130" mass="14258">LHRRPLRLQPREDSMDGARPSPDGAAVSTLAACAGEIQRSLLPTAVAATLIARASVSLDTGWPALSRARAVLSARAVRASQAPRWGRDRCSSGSLRFTCDGFEHEWEQGQIEEEKNVPELRWREESHLGS</sequence>
<gene>
    <name evidence="2" type="ORF">P7K49_027898</name>
</gene>
<evidence type="ECO:0000313" key="2">
    <source>
        <dbReference type="EMBL" id="KAK2094160.1"/>
    </source>
</evidence>
<protein>
    <submittedName>
        <fullName evidence="2">Uncharacterized protein</fullName>
    </submittedName>
</protein>
<organism evidence="2 3">
    <name type="scientific">Saguinus oedipus</name>
    <name type="common">Cotton-top tamarin</name>
    <name type="synonym">Oedipomidas oedipus</name>
    <dbReference type="NCBI Taxonomy" id="9490"/>
    <lineage>
        <taxon>Eukaryota</taxon>
        <taxon>Metazoa</taxon>
        <taxon>Chordata</taxon>
        <taxon>Craniata</taxon>
        <taxon>Vertebrata</taxon>
        <taxon>Euteleostomi</taxon>
        <taxon>Mammalia</taxon>
        <taxon>Eutheria</taxon>
        <taxon>Euarchontoglires</taxon>
        <taxon>Primates</taxon>
        <taxon>Haplorrhini</taxon>
        <taxon>Platyrrhini</taxon>
        <taxon>Cebidae</taxon>
        <taxon>Callitrichinae</taxon>
        <taxon>Saguinus</taxon>
    </lineage>
</organism>